<dbReference type="EMBL" id="JAHBAY010000024">
    <property type="protein sequence ID" value="MBT0774158.1"/>
    <property type="molecule type" value="Genomic_DNA"/>
</dbReference>
<dbReference type="Proteomes" id="UP001197247">
    <property type="component" value="Unassembled WGS sequence"/>
</dbReference>
<organism evidence="1 2">
    <name type="scientific">Kineosporia corallincola</name>
    <dbReference type="NCBI Taxonomy" id="2835133"/>
    <lineage>
        <taxon>Bacteria</taxon>
        <taxon>Bacillati</taxon>
        <taxon>Actinomycetota</taxon>
        <taxon>Actinomycetes</taxon>
        <taxon>Kineosporiales</taxon>
        <taxon>Kineosporiaceae</taxon>
        <taxon>Kineosporia</taxon>
    </lineage>
</organism>
<dbReference type="NCBIfam" id="TIGR02570">
    <property type="entry name" value="cas7_GSU0053"/>
    <property type="match status" value="1"/>
</dbReference>
<sequence>MALNLHPSPIRPIMPWSLTDYGDSCHASWPVIILASGERMAQQNVYDVLAQAAALEGDIGGIRITAVYDPIGGEGSRVFPPTYPSTDEKPYLIEKRRVDGKEREDALLSSSAGQANIAEQALLRAWGSGEISLPIMRLLHQGQAEMTLTSLEFPHRYADAYVRDSLLDGQPFDRSELGQALRAATPDDARALFRHDPGSLVFGAWDSHRKGRQQRFPRIYSSELIGWDPVVAKRSAGRLDPLNLKGAVKPEKDAQGWDFVASGQKVKGERLSEIGHGNIAPNPQHGGVTISSAQRMATISLAGLDRIGFGDAPREASVAARVALAAYALLADRLAFSAPSLWLRSGCELMLREERLEWVRRGNVTDRFELSRREAVELFQNAVQRSAAAGIGFATDVIDLRPSPALAKAIDFSLTSAAPEAGE</sequence>
<reference evidence="1 2" key="1">
    <citation type="submission" date="2021-05" db="EMBL/GenBank/DDBJ databases">
        <title>Kineosporia and Streptomyces sp. nov. two new marine actinobacteria isolated from Coral.</title>
        <authorList>
            <person name="Buangrab K."/>
            <person name="Sutthacheep M."/>
            <person name="Yeemin T."/>
            <person name="Harunari E."/>
            <person name="Igarashi Y."/>
            <person name="Kanchanasin P."/>
            <person name="Tanasupawat S."/>
            <person name="Phongsopitanun W."/>
        </authorList>
    </citation>
    <scope>NUCLEOTIDE SEQUENCE [LARGE SCALE GENOMIC DNA]</scope>
    <source>
        <strain evidence="1 2">J2-2</strain>
    </source>
</reference>
<dbReference type="Pfam" id="PF09617">
    <property type="entry name" value="Cas_GSU0053"/>
    <property type="match status" value="1"/>
</dbReference>
<evidence type="ECO:0000313" key="2">
    <source>
        <dbReference type="Proteomes" id="UP001197247"/>
    </source>
</evidence>
<evidence type="ECO:0000313" key="1">
    <source>
        <dbReference type="EMBL" id="MBT0774158.1"/>
    </source>
</evidence>
<proteinExistence type="predicted"/>
<accession>A0ABS5TTP9</accession>
<protein>
    <submittedName>
        <fullName evidence="1">Type I-U CRISPR-associated protein Cas7</fullName>
    </submittedName>
</protein>
<name>A0ABS5TTP9_9ACTN</name>
<dbReference type="InterPro" id="IPR013403">
    <property type="entry name" value="CRISPR-assoc_prot_Csb1/Cas7u"/>
</dbReference>
<gene>
    <name evidence="1" type="primary">cas7u</name>
    <name evidence="1" type="ORF">KIH74_34755</name>
</gene>
<keyword evidence="2" id="KW-1185">Reference proteome</keyword>
<comment type="caution">
    <text evidence="1">The sequence shown here is derived from an EMBL/GenBank/DDBJ whole genome shotgun (WGS) entry which is preliminary data.</text>
</comment>
<dbReference type="RefSeq" id="WP_214160697.1">
    <property type="nucleotide sequence ID" value="NZ_JAHBAY010000024.1"/>
</dbReference>